<dbReference type="RefSeq" id="WP_171376106.1">
    <property type="nucleotide sequence ID" value="NZ_JABFCN010000009.1"/>
</dbReference>
<protein>
    <recommendedName>
        <fullName evidence="3">GatB/YqeY domain-containing protein</fullName>
    </recommendedName>
</protein>
<evidence type="ECO:0000313" key="1">
    <source>
        <dbReference type="EMBL" id="NNU35966.1"/>
    </source>
</evidence>
<reference evidence="1 2" key="1">
    <citation type="submission" date="2020-02" db="EMBL/GenBank/DDBJ databases">
        <authorList>
            <person name="Sun Q."/>
        </authorList>
    </citation>
    <scope>NUCLEOTIDE SEQUENCE [LARGE SCALE GENOMIC DNA]</scope>
    <source>
        <strain evidence="1 2">CCBAU 03386</strain>
    </source>
</reference>
<dbReference type="AlphaFoldDB" id="A0A7Y3WDL5"/>
<evidence type="ECO:0000313" key="2">
    <source>
        <dbReference type="Proteomes" id="UP000519972"/>
    </source>
</evidence>
<evidence type="ECO:0008006" key="3">
    <source>
        <dbReference type="Google" id="ProtNLM"/>
    </source>
</evidence>
<accession>A0A7Y3WDL5</accession>
<dbReference type="InterPro" id="IPR042184">
    <property type="entry name" value="YqeY/Aim41_N"/>
</dbReference>
<dbReference type="EMBL" id="JABFCN010000009">
    <property type="protein sequence ID" value="NNU35966.1"/>
    <property type="molecule type" value="Genomic_DNA"/>
</dbReference>
<organism evidence="1 2">
    <name type="scientific">Rhizobium sophorae</name>
    <dbReference type="NCBI Taxonomy" id="1535242"/>
    <lineage>
        <taxon>Bacteria</taxon>
        <taxon>Pseudomonadati</taxon>
        <taxon>Pseudomonadota</taxon>
        <taxon>Alphaproteobacteria</taxon>
        <taxon>Hyphomicrobiales</taxon>
        <taxon>Rhizobiaceae</taxon>
        <taxon>Rhizobium/Agrobacterium group</taxon>
        <taxon>Rhizobium</taxon>
    </lineage>
</organism>
<dbReference type="Gene3D" id="1.10.1510.10">
    <property type="entry name" value="Uncharacterised protein YqeY/AIM41 PF09424, N-terminal domain"/>
    <property type="match status" value="1"/>
</dbReference>
<sequence length="111" mass="12437">MKSRLRADLGRAMKLGKKREVALLRELIAAIDNAEAAPGRTERTALVRHDFRSGSAEIERLVLAKEQVRDLLLREIEAREQASAEFGRLGEAERADALRAVALLAKRYVED</sequence>
<comment type="caution">
    <text evidence="1">The sequence shown here is derived from an EMBL/GenBank/DDBJ whole genome shotgun (WGS) entry which is preliminary data.</text>
</comment>
<name>A0A7Y3WDL5_9HYPH</name>
<dbReference type="Proteomes" id="UP000519972">
    <property type="component" value="Unassembled WGS sequence"/>
</dbReference>
<keyword evidence="2" id="KW-1185">Reference proteome</keyword>
<gene>
    <name evidence="1" type="ORF">G9X64_05610</name>
</gene>
<proteinExistence type="predicted"/>